<evidence type="ECO:0000313" key="2">
    <source>
        <dbReference type="EMBL" id="GAG41949.1"/>
    </source>
</evidence>
<accession>X0XFL7</accession>
<keyword evidence="1" id="KW-0472">Membrane</keyword>
<dbReference type="EMBL" id="BARS01058791">
    <property type="protein sequence ID" value="GAG41949.1"/>
    <property type="molecule type" value="Genomic_DNA"/>
</dbReference>
<name>X0XFL7_9ZZZZ</name>
<evidence type="ECO:0000256" key="1">
    <source>
        <dbReference type="SAM" id="Phobius"/>
    </source>
</evidence>
<reference evidence="2" key="1">
    <citation type="journal article" date="2014" name="Front. Microbiol.">
        <title>High frequency of phylogenetically diverse reductive dehalogenase-homologous genes in deep subseafloor sedimentary metagenomes.</title>
        <authorList>
            <person name="Kawai M."/>
            <person name="Futagami T."/>
            <person name="Toyoda A."/>
            <person name="Takaki Y."/>
            <person name="Nishi S."/>
            <person name="Hori S."/>
            <person name="Arai W."/>
            <person name="Tsubouchi T."/>
            <person name="Morono Y."/>
            <person name="Uchiyama I."/>
            <person name="Ito T."/>
            <person name="Fujiyama A."/>
            <person name="Inagaki F."/>
            <person name="Takami H."/>
        </authorList>
    </citation>
    <scope>NUCLEOTIDE SEQUENCE</scope>
    <source>
        <strain evidence="2">Expedition CK06-06</strain>
    </source>
</reference>
<protein>
    <submittedName>
        <fullName evidence="2">Uncharacterized protein</fullName>
    </submittedName>
</protein>
<feature type="transmembrane region" description="Helical" evidence="1">
    <location>
        <begin position="12"/>
        <end position="32"/>
    </location>
</feature>
<proteinExistence type="predicted"/>
<gene>
    <name evidence="2" type="ORF">S01H1_85541</name>
</gene>
<keyword evidence="1" id="KW-0812">Transmembrane</keyword>
<organism evidence="2">
    <name type="scientific">marine sediment metagenome</name>
    <dbReference type="NCBI Taxonomy" id="412755"/>
    <lineage>
        <taxon>unclassified sequences</taxon>
        <taxon>metagenomes</taxon>
        <taxon>ecological metagenomes</taxon>
    </lineage>
</organism>
<keyword evidence="1" id="KW-1133">Transmembrane helix</keyword>
<feature type="non-terminal residue" evidence="2">
    <location>
        <position position="1"/>
    </location>
</feature>
<comment type="caution">
    <text evidence="2">The sequence shown here is derived from an EMBL/GenBank/DDBJ whole genome shotgun (WGS) entry which is preliminary data.</text>
</comment>
<sequence length="37" mass="4099">YGSGYLAPTHVASQVIKTMFSPLWFLVALTIYRGGPR</sequence>
<dbReference type="AlphaFoldDB" id="X0XFL7"/>